<dbReference type="EMBL" id="JAPWTJ010000189">
    <property type="protein sequence ID" value="KAJ8981334.1"/>
    <property type="molecule type" value="Genomic_DNA"/>
</dbReference>
<dbReference type="InterPro" id="IPR001223">
    <property type="entry name" value="Glyco_hydro18_cat"/>
</dbReference>
<sequence length="373" mass="41621">MRLILAIIIVLLCGSHALSEDADCERKTEVICYWGSWSIYREGIGHFTTEDIDPTLYSEISSLDTWADIDLGGFENITSIKENYTCLKIVLAIGGWNEGSIKYSVMAATAESRKKFAEGVLRYLVYYGFDGLDLDWEYPTSRGGILEDGQNFASLVTEIKKTISPWNLTLSIAVSIDTSLIGFAYNISAIEQNVDFVNLMAYDYVLPATANVTGLSSPLTAIKETVSSWLDAGLSREKLILGIPTYARTYILADDNGHNIGDPVIGEAEPGEFTKEAGFLAYYELLDLMQDAFLDITSVQTDDTNYAYGSNEWYTYETETTVRAKTMYAIDQHLGGIMVWSIDTDDFLGLYGKKYPLLKTISEVIMENEPRKK</sequence>
<dbReference type="SUPFAM" id="SSF54556">
    <property type="entry name" value="Chitinase insertion domain"/>
    <property type="match status" value="1"/>
</dbReference>
<proteinExistence type="inferred from homology"/>
<dbReference type="PANTHER" id="PTHR11177">
    <property type="entry name" value="CHITINASE"/>
    <property type="match status" value="1"/>
</dbReference>
<evidence type="ECO:0000256" key="2">
    <source>
        <dbReference type="ARBA" id="ARBA00023295"/>
    </source>
</evidence>
<comment type="similarity">
    <text evidence="4">Belongs to the glycosyl hydrolase 18 family.</text>
</comment>
<dbReference type="InterPro" id="IPR001579">
    <property type="entry name" value="Glyco_hydro_18_chit_AS"/>
</dbReference>
<dbReference type="SUPFAM" id="SSF51445">
    <property type="entry name" value="(Trans)glycosidases"/>
    <property type="match status" value="1"/>
</dbReference>
<dbReference type="InterPro" id="IPR011583">
    <property type="entry name" value="Chitinase_II/V-like_cat"/>
</dbReference>
<feature type="domain" description="GH18" evidence="6">
    <location>
        <begin position="28"/>
        <end position="368"/>
    </location>
</feature>
<reference evidence="7" key="1">
    <citation type="journal article" date="2023" name="Insect Mol. Biol.">
        <title>Genome sequencing provides insights into the evolution of gene families encoding plant cell wall-degrading enzymes in longhorned beetles.</title>
        <authorList>
            <person name="Shin N.R."/>
            <person name="Okamura Y."/>
            <person name="Kirsch R."/>
            <person name="Pauchet Y."/>
        </authorList>
    </citation>
    <scope>NUCLEOTIDE SEQUENCE</scope>
    <source>
        <strain evidence="7">MMC_N1</strain>
    </source>
</reference>
<organism evidence="7 8">
    <name type="scientific">Molorchus minor</name>
    <dbReference type="NCBI Taxonomy" id="1323400"/>
    <lineage>
        <taxon>Eukaryota</taxon>
        <taxon>Metazoa</taxon>
        <taxon>Ecdysozoa</taxon>
        <taxon>Arthropoda</taxon>
        <taxon>Hexapoda</taxon>
        <taxon>Insecta</taxon>
        <taxon>Pterygota</taxon>
        <taxon>Neoptera</taxon>
        <taxon>Endopterygota</taxon>
        <taxon>Coleoptera</taxon>
        <taxon>Polyphaga</taxon>
        <taxon>Cucujiformia</taxon>
        <taxon>Chrysomeloidea</taxon>
        <taxon>Cerambycidae</taxon>
        <taxon>Lamiinae</taxon>
        <taxon>Monochamini</taxon>
        <taxon>Molorchus</taxon>
    </lineage>
</organism>
<protein>
    <recommendedName>
        <fullName evidence="6">GH18 domain-containing protein</fullName>
    </recommendedName>
</protein>
<dbReference type="InterPro" id="IPR050314">
    <property type="entry name" value="Glycosyl_Hydrlase_18"/>
</dbReference>
<evidence type="ECO:0000313" key="8">
    <source>
        <dbReference type="Proteomes" id="UP001162164"/>
    </source>
</evidence>
<feature type="signal peptide" evidence="5">
    <location>
        <begin position="1"/>
        <end position="17"/>
    </location>
</feature>
<dbReference type="PROSITE" id="PS51910">
    <property type="entry name" value="GH18_2"/>
    <property type="match status" value="1"/>
</dbReference>
<dbReference type="InterPro" id="IPR017853">
    <property type="entry name" value="GH"/>
</dbReference>
<keyword evidence="5" id="KW-0732">Signal</keyword>
<evidence type="ECO:0000256" key="4">
    <source>
        <dbReference type="RuleBase" id="RU004453"/>
    </source>
</evidence>
<name>A0ABQ9JSR1_9CUCU</name>
<evidence type="ECO:0000256" key="5">
    <source>
        <dbReference type="SAM" id="SignalP"/>
    </source>
</evidence>
<dbReference type="Proteomes" id="UP001162164">
    <property type="component" value="Unassembled WGS sequence"/>
</dbReference>
<evidence type="ECO:0000259" key="6">
    <source>
        <dbReference type="PROSITE" id="PS51910"/>
    </source>
</evidence>
<dbReference type="PROSITE" id="PS01095">
    <property type="entry name" value="GH18_1"/>
    <property type="match status" value="1"/>
</dbReference>
<comment type="caution">
    <text evidence="7">The sequence shown here is derived from an EMBL/GenBank/DDBJ whole genome shotgun (WGS) entry which is preliminary data.</text>
</comment>
<keyword evidence="2 3" id="KW-0326">Glycosidase</keyword>
<dbReference type="SMART" id="SM00636">
    <property type="entry name" value="Glyco_18"/>
    <property type="match status" value="1"/>
</dbReference>
<dbReference type="Pfam" id="PF00704">
    <property type="entry name" value="Glyco_hydro_18"/>
    <property type="match status" value="1"/>
</dbReference>
<evidence type="ECO:0000256" key="1">
    <source>
        <dbReference type="ARBA" id="ARBA00022801"/>
    </source>
</evidence>
<dbReference type="Gene3D" id="3.10.50.10">
    <property type="match status" value="1"/>
</dbReference>
<dbReference type="InterPro" id="IPR029070">
    <property type="entry name" value="Chitinase_insertion_sf"/>
</dbReference>
<feature type="chain" id="PRO_5045162271" description="GH18 domain-containing protein" evidence="5">
    <location>
        <begin position="18"/>
        <end position="373"/>
    </location>
</feature>
<evidence type="ECO:0000313" key="7">
    <source>
        <dbReference type="EMBL" id="KAJ8981334.1"/>
    </source>
</evidence>
<dbReference type="PANTHER" id="PTHR11177:SF403">
    <property type="entry name" value="CHITINASE 2-RELATED"/>
    <property type="match status" value="1"/>
</dbReference>
<keyword evidence="8" id="KW-1185">Reference proteome</keyword>
<accession>A0ABQ9JSR1</accession>
<dbReference type="Gene3D" id="3.20.20.80">
    <property type="entry name" value="Glycosidases"/>
    <property type="match status" value="1"/>
</dbReference>
<keyword evidence="1 3" id="KW-0378">Hydrolase</keyword>
<evidence type="ECO:0000256" key="3">
    <source>
        <dbReference type="RuleBase" id="RU000489"/>
    </source>
</evidence>
<gene>
    <name evidence="7" type="ORF">NQ317_015975</name>
</gene>